<organism evidence="1 2">
    <name type="scientific">Faecalibacterium prausnitzii M21/2</name>
    <dbReference type="NCBI Taxonomy" id="411485"/>
    <lineage>
        <taxon>Bacteria</taxon>
        <taxon>Bacillati</taxon>
        <taxon>Bacillota</taxon>
        <taxon>Clostridia</taxon>
        <taxon>Eubacteriales</taxon>
        <taxon>Oscillospiraceae</taxon>
        <taxon>Faecalibacterium</taxon>
    </lineage>
</organism>
<gene>
    <name evidence="1" type="primary">spoIIP</name>
    <name evidence="1" type="ORF">FAEPRAM212_02486</name>
</gene>
<dbReference type="Pfam" id="PF07454">
    <property type="entry name" value="SpoIIP"/>
    <property type="match status" value="1"/>
</dbReference>
<sequence>MKKGGLAMRSREPWRLPAGQSRAVPFLQAAVLFAALCIFARSAALVLAAFLAAPVPAAQTLLHLGQQAVESRAAAASAESVPEDVSAPSPAQEADVPVQTGVERYFVALQPDEARPADAGTVTEQQFGHGSGEKYIPCGAGSIKNNTRQTAADIAAEAAQPLPFAIEKDSAAPQVLIMHTHATEDYRLSAGLWFTPGDGARSTDRSINMCAVGRVMADTLNAAGICTLHDETLNDYPSYTGSYANSRAVVQQYLAQYPSIKVVLDVHRDAIERENGTRCAPVCTIDGRQAAQVMIICGCDNGTSVQLPAWRQNLRFAAAWERSMEAKYPGFTRPVLFSYRFYNQDLTTGSLLIEIGGHGNNLNEALYAGYLAAQGLADALLS</sequence>
<dbReference type="InterPro" id="IPR010897">
    <property type="entry name" value="Spore_II_P"/>
</dbReference>
<dbReference type="HOGENOM" id="CLU_056129_1_0_9"/>
<reference evidence="1 2" key="1">
    <citation type="submission" date="2007-09" db="EMBL/GenBank/DDBJ databases">
        <title>Draft genome sequence of Faecalibacterium prausnitzii M21/2.</title>
        <authorList>
            <person name="Sudarsanam P."/>
            <person name="Ley R."/>
            <person name="Guruge J."/>
            <person name="Turnbaugh P.J."/>
            <person name="Mahowald M."/>
            <person name="Liep D."/>
            <person name="Gordon J."/>
        </authorList>
    </citation>
    <scope>NUCLEOTIDE SEQUENCE [LARGE SCALE GENOMIC DNA]</scope>
    <source>
        <strain evidence="1 2">M21/2</strain>
    </source>
</reference>
<dbReference type="NCBIfam" id="TIGR02867">
    <property type="entry name" value="spore_II_P"/>
    <property type="match status" value="1"/>
</dbReference>
<accession>A8SEM4</accession>
<proteinExistence type="predicted"/>
<comment type="caution">
    <text evidence="1">The sequence shown here is derived from an EMBL/GenBank/DDBJ whole genome shotgun (WGS) entry which is preliminary data.</text>
</comment>
<evidence type="ECO:0000313" key="1">
    <source>
        <dbReference type="EMBL" id="EDP19707.1"/>
    </source>
</evidence>
<protein>
    <submittedName>
        <fullName evidence="1">Stage II sporulation protein P</fullName>
    </submittedName>
</protein>
<dbReference type="EMBL" id="ABED02000029">
    <property type="protein sequence ID" value="EDP19707.1"/>
    <property type="molecule type" value="Genomic_DNA"/>
</dbReference>
<dbReference type="AlphaFoldDB" id="A8SEM4"/>
<evidence type="ECO:0000313" key="2">
    <source>
        <dbReference type="Proteomes" id="UP000005945"/>
    </source>
</evidence>
<reference evidence="1 2" key="2">
    <citation type="submission" date="2007-09" db="EMBL/GenBank/DDBJ databases">
        <authorList>
            <person name="Fulton L."/>
            <person name="Clifton S."/>
            <person name="Fulton B."/>
            <person name="Xu J."/>
            <person name="Minx P."/>
            <person name="Pepin K.H."/>
            <person name="Johnson M."/>
            <person name="Thiruvilangam P."/>
            <person name="Bhonagiri V."/>
            <person name="Nash W.E."/>
            <person name="Mardis E.R."/>
            <person name="Wilson R.K."/>
        </authorList>
    </citation>
    <scope>NUCLEOTIDE SEQUENCE [LARGE SCALE GENOMIC DNA]</scope>
    <source>
        <strain evidence="1 2">M21/2</strain>
    </source>
</reference>
<name>A8SEM4_9FIRM</name>
<dbReference type="Proteomes" id="UP000005945">
    <property type="component" value="Unassembled WGS sequence"/>
</dbReference>